<dbReference type="InterPro" id="IPR016193">
    <property type="entry name" value="Cytidine_deaminase-like"/>
</dbReference>
<comment type="pathway">
    <text evidence="1 8">Purine metabolism; IMP biosynthesis via de novo pathway; IMP from 5-formamido-1-(5-phospho-D-ribosyl)imidazole-4-carboxamide: step 1/1.</text>
</comment>
<dbReference type="SMART" id="SM00851">
    <property type="entry name" value="MGS"/>
    <property type="match status" value="1"/>
</dbReference>
<evidence type="ECO:0000259" key="9">
    <source>
        <dbReference type="PROSITE" id="PS51855"/>
    </source>
</evidence>
<dbReference type="SUPFAM" id="SSF53927">
    <property type="entry name" value="Cytidine deaminase-like"/>
    <property type="match status" value="1"/>
</dbReference>
<evidence type="ECO:0000256" key="5">
    <source>
        <dbReference type="ARBA" id="ARBA00022755"/>
    </source>
</evidence>
<evidence type="ECO:0000256" key="8">
    <source>
        <dbReference type="HAMAP-Rule" id="MF_00139"/>
    </source>
</evidence>
<evidence type="ECO:0000256" key="1">
    <source>
        <dbReference type="ARBA" id="ARBA00004844"/>
    </source>
</evidence>
<dbReference type="SMART" id="SM00798">
    <property type="entry name" value="AICARFT_IMPCHas"/>
    <property type="match status" value="1"/>
</dbReference>
<evidence type="ECO:0000256" key="6">
    <source>
        <dbReference type="ARBA" id="ARBA00022801"/>
    </source>
</evidence>
<dbReference type="NCBIfam" id="TIGR00355">
    <property type="entry name" value="purH"/>
    <property type="match status" value="1"/>
</dbReference>
<evidence type="ECO:0000256" key="3">
    <source>
        <dbReference type="ARBA" id="ARBA00007667"/>
    </source>
</evidence>
<evidence type="ECO:0000256" key="7">
    <source>
        <dbReference type="ARBA" id="ARBA00023268"/>
    </source>
</evidence>
<evidence type="ECO:0000256" key="4">
    <source>
        <dbReference type="ARBA" id="ARBA00022679"/>
    </source>
</evidence>
<comment type="catalytic activity">
    <reaction evidence="8">
        <text>(6R)-10-formyltetrahydrofolate + 5-amino-1-(5-phospho-beta-D-ribosyl)imidazole-4-carboxamide = 5-formamido-1-(5-phospho-D-ribosyl)imidazole-4-carboxamide + (6S)-5,6,7,8-tetrahydrofolate</text>
        <dbReference type="Rhea" id="RHEA:22192"/>
        <dbReference type="ChEBI" id="CHEBI:57453"/>
        <dbReference type="ChEBI" id="CHEBI:58467"/>
        <dbReference type="ChEBI" id="CHEBI:58475"/>
        <dbReference type="ChEBI" id="CHEBI:195366"/>
        <dbReference type="EC" id="2.1.2.3"/>
    </reaction>
</comment>
<dbReference type="Gene3D" id="3.40.50.1380">
    <property type="entry name" value="Methylglyoxal synthase-like domain"/>
    <property type="match status" value="1"/>
</dbReference>
<dbReference type="Proteomes" id="UP000642284">
    <property type="component" value="Unassembled WGS sequence"/>
</dbReference>
<dbReference type="GO" id="GO:0003937">
    <property type="term" value="F:IMP cyclohydrolase activity"/>
    <property type="evidence" value="ECO:0007669"/>
    <property type="project" value="UniProtKB-EC"/>
</dbReference>
<keyword evidence="6 8" id="KW-0378">Hydrolase</keyword>
<comment type="caution">
    <text evidence="10">The sequence shown here is derived from an EMBL/GenBank/DDBJ whole genome shotgun (WGS) entry which is preliminary data.</text>
</comment>
<evidence type="ECO:0000313" key="11">
    <source>
        <dbReference type="Proteomes" id="UP000642284"/>
    </source>
</evidence>
<organism evidence="10 11">
    <name type="scientific">Streptomyces polyasparticus</name>
    <dbReference type="NCBI Taxonomy" id="2767826"/>
    <lineage>
        <taxon>Bacteria</taxon>
        <taxon>Bacillati</taxon>
        <taxon>Actinomycetota</taxon>
        <taxon>Actinomycetes</taxon>
        <taxon>Kitasatosporales</taxon>
        <taxon>Streptomycetaceae</taxon>
        <taxon>Streptomyces</taxon>
    </lineage>
</organism>
<keyword evidence="11" id="KW-1185">Reference proteome</keyword>
<protein>
    <recommendedName>
        <fullName evidence="8">Bifunctional purine biosynthesis protein PurH</fullName>
    </recommendedName>
    <domain>
        <recommendedName>
            <fullName evidence="8">Phosphoribosylaminoimidazolecarboxamide formyltransferase</fullName>
            <ecNumber evidence="8">2.1.2.3</ecNumber>
        </recommendedName>
        <alternativeName>
            <fullName evidence="8">AICAR transformylase</fullName>
        </alternativeName>
    </domain>
    <domain>
        <recommendedName>
            <fullName evidence="8">IMP cyclohydrolase</fullName>
            <ecNumber evidence="8">3.5.4.10</ecNumber>
        </recommendedName>
        <alternativeName>
            <fullName evidence="8">ATIC</fullName>
        </alternativeName>
        <alternativeName>
            <fullName evidence="8">IMP synthase</fullName>
        </alternativeName>
        <alternativeName>
            <fullName evidence="8">Inosinicase</fullName>
        </alternativeName>
    </domain>
</protein>
<dbReference type="SUPFAM" id="SSF52335">
    <property type="entry name" value="Methylglyoxal synthase-like"/>
    <property type="match status" value="1"/>
</dbReference>
<keyword evidence="7 8" id="KW-0511">Multifunctional enzyme</keyword>
<accession>A0ABR7SRD2</accession>
<dbReference type="EC" id="2.1.2.3" evidence="8"/>
<comment type="pathway">
    <text evidence="2 8">Purine metabolism; IMP biosynthesis via de novo pathway; 5-formamido-1-(5-phospho-D-ribosyl)imidazole-4-carboxamide from 5-amino-1-(5-phospho-D-ribosyl)imidazole-4-carboxamide (10-formyl THF route): step 1/1.</text>
</comment>
<dbReference type="Pfam" id="PF01808">
    <property type="entry name" value="AICARFT_IMPCHas"/>
    <property type="match status" value="1"/>
</dbReference>
<dbReference type="InterPro" id="IPR011607">
    <property type="entry name" value="MGS-like_dom"/>
</dbReference>
<comment type="domain">
    <text evidence="8">The IMP cyclohydrolase activity resides in the N-terminal region.</text>
</comment>
<dbReference type="Pfam" id="PF02142">
    <property type="entry name" value="MGS"/>
    <property type="match status" value="1"/>
</dbReference>
<name>A0ABR7SRD2_9ACTN</name>
<dbReference type="InterPro" id="IPR002695">
    <property type="entry name" value="PurH-like"/>
</dbReference>
<dbReference type="RefSeq" id="WP_187817666.1">
    <property type="nucleotide sequence ID" value="NZ_JACTVJ010000018.1"/>
</dbReference>
<comment type="catalytic activity">
    <reaction evidence="8">
        <text>IMP + H2O = 5-formamido-1-(5-phospho-D-ribosyl)imidazole-4-carboxamide</text>
        <dbReference type="Rhea" id="RHEA:18445"/>
        <dbReference type="ChEBI" id="CHEBI:15377"/>
        <dbReference type="ChEBI" id="CHEBI:58053"/>
        <dbReference type="ChEBI" id="CHEBI:58467"/>
        <dbReference type="EC" id="3.5.4.10"/>
    </reaction>
</comment>
<keyword evidence="4 8" id="KW-0808">Transferase</keyword>
<gene>
    <name evidence="8 10" type="primary">purH</name>
    <name evidence="10" type="ORF">H9Y04_32380</name>
</gene>
<dbReference type="Gene3D" id="3.40.140.20">
    <property type="match status" value="2"/>
</dbReference>
<dbReference type="PROSITE" id="PS51855">
    <property type="entry name" value="MGS"/>
    <property type="match status" value="1"/>
</dbReference>
<dbReference type="InterPro" id="IPR036914">
    <property type="entry name" value="MGS-like_dom_sf"/>
</dbReference>
<dbReference type="CDD" id="cd01421">
    <property type="entry name" value="IMPCH"/>
    <property type="match status" value="1"/>
</dbReference>
<dbReference type="EC" id="3.5.4.10" evidence="8"/>
<proteinExistence type="inferred from homology"/>
<dbReference type="HAMAP" id="MF_00139">
    <property type="entry name" value="PurH"/>
    <property type="match status" value="1"/>
</dbReference>
<dbReference type="InterPro" id="IPR024051">
    <property type="entry name" value="AICAR_Tfase_dup_dom_sf"/>
</dbReference>
<dbReference type="EMBL" id="JACTVJ010000018">
    <property type="protein sequence ID" value="MBC9717235.1"/>
    <property type="molecule type" value="Genomic_DNA"/>
</dbReference>
<dbReference type="PANTHER" id="PTHR11692:SF0">
    <property type="entry name" value="BIFUNCTIONAL PURINE BIOSYNTHESIS PROTEIN ATIC"/>
    <property type="match status" value="1"/>
</dbReference>
<feature type="domain" description="MGS-like" evidence="9">
    <location>
        <begin position="17"/>
        <end position="165"/>
    </location>
</feature>
<comment type="similarity">
    <text evidence="3 8">Belongs to the PurH family.</text>
</comment>
<dbReference type="GO" id="GO:0004643">
    <property type="term" value="F:phosphoribosylaminoimidazolecarboxamide formyltransferase activity"/>
    <property type="evidence" value="ECO:0007669"/>
    <property type="project" value="UniProtKB-EC"/>
</dbReference>
<sequence length="533" mass="55746">MTAASSGASPAASSAASSGQRPIRRALISVYDKSGLEEFAKGLHEAGVQLVSTGSTAAKIAAAGVPVTKVEELTGFPECLDGRVKTLHPRVHAGILADLRLDSHRAQLDELGVEPFDLVVVNLYPFKETVASGASADECVEQIDIGGPSMVRAAAKNHPSVLVVTDPEAYAAVLLAVEEGGSTLGLRKRFAAKAFQHTAAYDVAVASWFAADYAAADDSGLPDFLGATYERANVLRYGENPHQPAALYVDGTGGLAAAEQLHGKEMSYNNYTDTDAARRAAYDHAEPCVAIIKHANPCGIAIGDDVAEAHRKAHACDPLSAFGGVIAVNRPVSVAMAEQVAEIFTEVIVAPDYEDGAVEVLARKKNIRVLRCPDAPSSAVEVKPVDGGALLQVTDRLQAEGDDPANWTLATGEALSADELADLAFAWKACRAVKSNAILLAKDGASVGVGMGQVNRVDSCKLAVERAGEERARGSYVASDAFFPFPDNIDVLGAAGVKAIVQPGGSVRDELVVEAAKAAGITMYFTGTRHFFH</sequence>
<evidence type="ECO:0000256" key="2">
    <source>
        <dbReference type="ARBA" id="ARBA00004954"/>
    </source>
</evidence>
<keyword evidence="5 8" id="KW-0658">Purine biosynthesis</keyword>
<reference evidence="10 11" key="1">
    <citation type="submission" date="2020-08" db="EMBL/GenBank/DDBJ databases">
        <title>Genemic of Streptomyces polyaspartic.</title>
        <authorList>
            <person name="Liu W."/>
        </authorList>
    </citation>
    <scope>NUCLEOTIDE SEQUENCE [LARGE SCALE GENOMIC DNA]</scope>
    <source>
        <strain evidence="10 11">TRM66268-LWL</strain>
    </source>
</reference>
<evidence type="ECO:0000313" key="10">
    <source>
        <dbReference type="EMBL" id="MBC9717235.1"/>
    </source>
</evidence>
<dbReference type="PIRSF" id="PIRSF000414">
    <property type="entry name" value="AICARFT_IMPCHas"/>
    <property type="match status" value="1"/>
</dbReference>
<dbReference type="NCBIfam" id="NF002049">
    <property type="entry name" value="PRK00881.1"/>
    <property type="match status" value="1"/>
</dbReference>
<dbReference type="PANTHER" id="PTHR11692">
    <property type="entry name" value="BIFUNCTIONAL PURINE BIOSYNTHESIS PROTEIN PURH"/>
    <property type="match status" value="1"/>
</dbReference>